<proteinExistence type="inferred from homology"/>
<evidence type="ECO:0000256" key="3">
    <source>
        <dbReference type="ARBA" id="ARBA00022692"/>
    </source>
</evidence>
<evidence type="ECO:0000313" key="9">
    <source>
        <dbReference type="Proteomes" id="UP000306113"/>
    </source>
</evidence>
<evidence type="ECO:0000259" key="7">
    <source>
        <dbReference type="Pfam" id="PF00892"/>
    </source>
</evidence>
<comment type="similarity">
    <text evidence="2">Belongs to the drug/metabolite transporter (DMT) superfamily. 10 TMS drug/metabolite exporter (DME) (TC 2.A.7.3) family.</text>
</comment>
<dbReference type="PANTHER" id="PTHR22911">
    <property type="entry name" value="ACYL-MALONYL CONDENSING ENZYME-RELATED"/>
    <property type="match status" value="1"/>
</dbReference>
<name>A0A4S3ME75_9RHOB</name>
<feature type="domain" description="EamA" evidence="7">
    <location>
        <begin position="11"/>
        <end position="142"/>
    </location>
</feature>
<accession>A0A4S3ME75</accession>
<dbReference type="RefSeq" id="WP_136338190.1">
    <property type="nucleotide sequence ID" value="NZ_SSMD01000002.1"/>
</dbReference>
<gene>
    <name evidence="8" type="ORF">E7681_05070</name>
</gene>
<feature type="transmembrane region" description="Helical" evidence="6">
    <location>
        <begin position="42"/>
        <end position="62"/>
    </location>
</feature>
<dbReference type="Gene3D" id="1.10.3730.20">
    <property type="match status" value="1"/>
</dbReference>
<keyword evidence="5 6" id="KW-0472">Membrane</keyword>
<keyword evidence="3 6" id="KW-0812">Transmembrane</keyword>
<evidence type="ECO:0000256" key="2">
    <source>
        <dbReference type="ARBA" id="ARBA00009853"/>
    </source>
</evidence>
<reference evidence="8 9" key="1">
    <citation type="submission" date="2019-04" db="EMBL/GenBank/DDBJ databases">
        <title>Draft genome sequence of Youngimonas vesicularis.</title>
        <authorList>
            <person name="Hameed A."/>
        </authorList>
    </citation>
    <scope>NUCLEOTIDE SEQUENCE [LARGE SCALE GENOMIC DNA]</scope>
    <source>
        <strain evidence="8 9">CC-AMW-E</strain>
    </source>
</reference>
<feature type="transmembrane region" description="Helical" evidence="6">
    <location>
        <begin position="74"/>
        <end position="93"/>
    </location>
</feature>
<feature type="transmembrane region" description="Helical" evidence="6">
    <location>
        <begin position="182"/>
        <end position="203"/>
    </location>
</feature>
<evidence type="ECO:0000256" key="5">
    <source>
        <dbReference type="ARBA" id="ARBA00023136"/>
    </source>
</evidence>
<feature type="transmembrane region" description="Helical" evidence="6">
    <location>
        <begin position="152"/>
        <end position="170"/>
    </location>
</feature>
<evidence type="ECO:0000256" key="6">
    <source>
        <dbReference type="SAM" id="Phobius"/>
    </source>
</evidence>
<feature type="domain" description="EamA" evidence="7">
    <location>
        <begin position="152"/>
        <end position="281"/>
    </location>
</feature>
<dbReference type="PANTHER" id="PTHR22911:SF6">
    <property type="entry name" value="SOLUTE CARRIER FAMILY 35 MEMBER G1"/>
    <property type="match status" value="1"/>
</dbReference>
<keyword evidence="4 6" id="KW-1133">Transmembrane helix</keyword>
<feature type="transmembrane region" description="Helical" evidence="6">
    <location>
        <begin position="209"/>
        <end position="234"/>
    </location>
</feature>
<comment type="caution">
    <text evidence="8">The sequence shown here is derived from an EMBL/GenBank/DDBJ whole genome shotgun (WGS) entry which is preliminary data.</text>
</comment>
<feature type="transmembrane region" description="Helical" evidence="6">
    <location>
        <begin position="128"/>
        <end position="146"/>
    </location>
</feature>
<keyword evidence="9" id="KW-1185">Reference proteome</keyword>
<dbReference type="InterPro" id="IPR000620">
    <property type="entry name" value="EamA_dom"/>
</dbReference>
<evidence type="ECO:0000256" key="4">
    <source>
        <dbReference type="ARBA" id="ARBA00022989"/>
    </source>
</evidence>
<dbReference type="Pfam" id="PF00892">
    <property type="entry name" value="EamA"/>
    <property type="match status" value="2"/>
</dbReference>
<dbReference type="AlphaFoldDB" id="A0A4S3ME75"/>
<dbReference type="Proteomes" id="UP000306113">
    <property type="component" value="Unassembled WGS sequence"/>
</dbReference>
<comment type="subcellular location">
    <subcellularLocation>
        <location evidence="1">Membrane</location>
        <topology evidence="1">Multi-pass membrane protein</topology>
    </subcellularLocation>
</comment>
<dbReference type="EMBL" id="SSMD01000002">
    <property type="protein sequence ID" value="THD75828.1"/>
    <property type="molecule type" value="Genomic_DNA"/>
</dbReference>
<dbReference type="InterPro" id="IPR037185">
    <property type="entry name" value="EmrE-like"/>
</dbReference>
<evidence type="ECO:0000256" key="1">
    <source>
        <dbReference type="ARBA" id="ARBA00004141"/>
    </source>
</evidence>
<feature type="transmembrane region" description="Helical" evidence="6">
    <location>
        <begin position="264"/>
        <end position="282"/>
    </location>
</feature>
<protein>
    <submittedName>
        <fullName evidence="8">DMT family transporter</fullName>
    </submittedName>
</protein>
<sequence length="301" mass="32414">MNDQAQSRPVLGVLWMLVTGLLFVCVTALVKTLGPVIPAAEAAFLRYAIGLIFVIPMLRPILKAKLTRRQWGLFALRGLAHSGGVALWFYAMARIPIADVTAMNYMSPIYVTLGAALFLGEKLALRRILAVVIALVGAVIILRPGFREIGHGHVAMLIAAVVFGASYLLAKLLSDETSPIIVVGMLSIFVTIGLFPMALSNWVTPSWHALGMLAAVACVATAGHYTMTLAFAAAPITVTQPVTFLQLLWACLLGYFVFDEGLDLWVVVGGGVILGSVSFITWREAVLKRRMRTPPAIATKV</sequence>
<dbReference type="GO" id="GO:0016020">
    <property type="term" value="C:membrane"/>
    <property type="evidence" value="ECO:0007669"/>
    <property type="project" value="UniProtKB-SubCell"/>
</dbReference>
<dbReference type="SUPFAM" id="SSF103481">
    <property type="entry name" value="Multidrug resistance efflux transporter EmrE"/>
    <property type="match status" value="2"/>
</dbReference>
<evidence type="ECO:0000313" key="8">
    <source>
        <dbReference type="EMBL" id="THD75828.1"/>
    </source>
</evidence>
<dbReference type="OrthoDB" id="7374604at2"/>
<feature type="transmembrane region" description="Helical" evidence="6">
    <location>
        <begin position="12"/>
        <end position="30"/>
    </location>
</feature>
<organism evidence="8 9">
    <name type="scientific">Thalassobius vesicularis</name>
    <dbReference type="NCBI Taxonomy" id="1294297"/>
    <lineage>
        <taxon>Bacteria</taxon>
        <taxon>Pseudomonadati</taxon>
        <taxon>Pseudomonadota</taxon>
        <taxon>Alphaproteobacteria</taxon>
        <taxon>Rhodobacterales</taxon>
        <taxon>Roseobacteraceae</taxon>
        <taxon>Thalassovita</taxon>
    </lineage>
</organism>
<feature type="transmembrane region" description="Helical" evidence="6">
    <location>
        <begin position="241"/>
        <end position="258"/>
    </location>
</feature>